<evidence type="ECO:0000313" key="2">
    <source>
        <dbReference type="EMBL" id="ATZ53684.1"/>
    </source>
</evidence>
<dbReference type="KEGG" id="bfu:BCIN_09g04800"/>
<organism evidence="2 3">
    <name type="scientific">Botryotinia fuckeliana (strain B05.10)</name>
    <name type="common">Noble rot fungus</name>
    <name type="synonym">Botrytis cinerea</name>
    <dbReference type="NCBI Taxonomy" id="332648"/>
    <lineage>
        <taxon>Eukaryota</taxon>
        <taxon>Fungi</taxon>
        <taxon>Dikarya</taxon>
        <taxon>Ascomycota</taxon>
        <taxon>Pezizomycotina</taxon>
        <taxon>Leotiomycetes</taxon>
        <taxon>Helotiales</taxon>
        <taxon>Sclerotiniaceae</taxon>
        <taxon>Botrytis</taxon>
    </lineage>
</organism>
<sequence length="159" mass="17271">MSSDSDSTPVPTFSPEFRGETKPADFTSTENAKPSQPDVHRLKLPIEHRDSTISTPDSMKVEIGSSSDGIAEAVSPVEDTRAKSQGGVREAEDNGSDGSWEEVRREGTQASEGGTTQDNRPVWVGHVEEKNSTQEEESSGDIAPEFRPRTPRPYGSHSE</sequence>
<proteinExistence type="predicted"/>
<reference evidence="2 3" key="2">
    <citation type="journal article" date="2012" name="Eukaryot. Cell">
        <title>Genome update of Botrytis cinerea strains B05.10 and T4.</title>
        <authorList>
            <person name="Staats M."/>
            <person name="van Kan J.A."/>
        </authorList>
    </citation>
    <scope>NUCLEOTIDE SEQUENCE [LARGE SCALE GENOMIC DNA]</scope>
    <source>
        <strain evidence="2 3">B05.10</strain>
    </source>
</reference>
<dbReference type="AlphaFoldDB" id="A0A384JTJ3"/>
<dbReference type="RefSeq" id="XP_001551660.1">
    <property type="nucleotide sequence ID" value="XM_001551610.2"/>
</dbReference>
<name>A0A384JTJ3_BOTFB</name>
<dbReference type="GeneID" id="5432170"/>
<feature type="compositionally biased region" description="Polar residues" evidence="1">
    <location>
        <begin position="108"/>
        <end position="119"/>
    </location>
</feature>
<dbReference type="EMBL" id="CP009813">
    <property type="protein sequence ID" value="ATZ53684.1"/>
    <property type="molecule type" value="Genomic_DNA"/>
</dbReference>
<evidence type="ECO:0000313" key="3">
    <source>
        <dbReference type="Proteomes" id="UP000001798"/>
    </source>
</evidence>
<dbReference type="OrthoDB" id="3517501at2759"/>
<feature type="compositionally biased region" description="Polar residues" evidence="1">
    <location>
        <begin position="1"/>
        <end position="11"/>
    </location>
</feature>
<keyword evidence="3" id="KW-1185">Reference proteome</keyword>
<protein>
    <submittedName>
        <fullName evidence="2">Uncharacterized protein</fullName>
    </submittedName>
</protein>
<dbReference type="OMA" id="WVGHVEE"/>
<feature type="compositionally biased region" description="Basic and acidic residues" evidence="1">
    <location>
        <begin position="38"/>
        <end position="51"/>
    </location>
</feature>
<gene>
    <name evidence="2" type="ORF">BCIN_09g04800</name>
</gene>
<feature type="region of interest" description="Disordered" evidence="1">
    <location>
        <begin position="1"/>
        <end position="159"/>
    </location>
</feature>
<dbReference type="Proteomes" id="UP000001798">
    <property type="component" value="Chromosome 9"/>
</dbReference>
<reference evidence="2 3" key="1">
    <citation type="journal article" date="2011" name="PLoS Genet.">
        <title>Genomic analysis of the necrotrophic fungal pathogens Sclerotinia sclerotiorum and Botrytis cinerea.</title>
        <authorList>
            <person name="Amselem J."/>
            <person name="Cuomo C.A."/>
            <person name="van Kan J.A."/>
            <person name="Viaud M."/>
            <person name="Benito E.P."/>
            <person name="Couloux A."/>
            <person name="Coutinho P.M."/>
            <person name="de Vries R.P."/>
            <person name="Dyer P.S."/>
            <person name="Fillinger S."/>
            <person name="Fournier E."/>
            <person name="Gout L."/>
            <person name="Hahn M."/>
            <person name="Kohn L."/>
            <person name="Lapalu N."/>
            <person name="Plummer K.M."/>
            <person name="Pradier J.M."/>
            <person name="Quevillon E."/>
            <person name="Sharon A."/>
            <person name="Simon A."/>
            <person name="ten Have A."/>
            <person name="Tudzynski B."/>
            <person name="Tudzynski P."/>
            <person name="Wincker P."/>
            <person name="Andrew M."/>
            <person name="Anthouard V."/>
            <person name="Beever R.E."/>
            <person name="Beffa R."/>
            <person name="Benoit I."/>
            <person name="Bouzid O."/>
            <person name="Brault B."/>
            <person name="Chen Z."/>
            <person name="Choquer M."/>
            <person name="Collemare J."/>
            <person name="Cotton P."/>
            <person name="Danchin E.G."/>
            <person name="Da Silva C."/>
            <person name="Gautier A."/>
            <person name="Giraud C."/>
            <person name="Giraud T."/>
            <person name="Gonzalez C."/>
            <person name="Grossetete S."/>
            <person name="Guldener U."/>
            <person name="Henrissat B."/>
            <person name="Howlett B.J."/>
            <person name="Kodira C."/>
            <person name="Kretschmer M."/>
            <person name="Lappartient A."/>
            <person name="Leroch M."/>
            <person name="Levis C."/>
            <person name="Mauceli E."/>
            <person name="Neuveglise C."/>
            <person name="Oeser B."/>
            <person name="Pearson M."/>
            <person name="Poulain J."/>
            <person name="Poussereau N."/>
            <person name="Quesneville H."/>
            <person name="Rascle C."/>
            <person name="Schumacher J."/>
            <person name="Segurens B."/>
            <person name="Sexton A."/>
            <person name="Silva E."/>
            <person name="Sirven C."/>
            <person name="Soanes D.M."/>
            <person name="Talbot N.J."/>
            <person name="Templeton M."/>
            <person name="Yandava C."/>
            <person name="Yarden O."/>
            <person name="Zeng Q."/>
            <person name="Rollins J.A."/>
            <person name="Lebrun M.H."/>
            <person name="Dickman M."/>
        </authorList>
    </citation>
    <scope>NUCLEOTIDE SEQUENCE [LARGE SCALE GENOMIC DNA]</scope>
    <source>
        <strain evidence="2 3">B05.10</strain>
    </source>
</reference>
<evidence type="ECO:0000256" key="1">
    <source>
        <dbReference type="SAM" id="MobiDB-lite"/>
    </source>
</evidence>
<dbReference type="VEuPathDB" id="FungiDB:Bcin09g04800"/>
<reference evidence="2 3" key="3">
    <citation type="journal article" date="2017" name="Mol. Plant Pathol.">
        <title>A gapless genome sequence of the fungus Botrytis cinerea.</title>
        <authorList>
            <person name="Van Kan J.A."/>
            <person name="Stassen J.H."/>
            <person name="Mosbach A."/>
            <person name="Van Der Lee T.A."/>
            <person name="Faino L."/>
            <person name="Farmer A.D."/>
            <person name="Papasotiriou D.G."/>
            <person name="Zhou S."/>
            <person name="Seidl M.F."/>
            <person name="Cottam E."/>
            <person name="Edel D."/>
            <person name="Hahn M."/>
            <person name="Schwartz D.C."/>
            <person name="Dietrich R.A."/>
            <person name="Widdison S."/>
            <person name="Scalliet G."/>
        </authorList>
    </citation>
    <scope>NUCLEOTIDE SEQUENCE [LARGE SCALE GENOMIC DNA]</scope>
    <source>
        <strain evidence="2 3">B05.10</strain>
    </source>
</reference>
<accession>A0A384JTJ3</accession>